<keyword evidence="2 5" id="KW-0808">Transferase</keyword>
<dbReference type="PANTHER" id="PTHR43861">
    <property type="entry name" value="TRANS-ACONITATE 2-METHYLTRANSFERASE-RELATED"/>
    <property type="match status" value="1"/>
</dbReference>
<organism evidence="5 6">
    <name type="scientific">Gibbsiella quercinecans</name>
    <dbReference type="NCBI Taxonomy" id="929813"/>
    <lineage>
        <taxon>Bacteria</taxon>
        <taxon>Pseudomonadati</taxon>
        <taxon>Pseudomonadota</taxon>
        <taxon>Gammaproteobacteria</taxon>
        <taxon>Enterobacterales</taxon>
        <taxon>Yersiniaceae</taxon>
        <taxon>Gibbsiella</taxon>
    </lineage>
</organism>
<dbReference type="AlphaFoldDB" id="A0A250B2T7"/>
<dbReference type="GO" id="GO:0008168">
    <property type="term" value="F:methyltransferase activity"/>
    <property type="evidence" value="ECO:0007669"/>
    <property type="project" value="UniProtKB-KW"/>
</dbReference>
<keyword evidence="3" id="KW-0949">S-adenosyl-L-methionine</keyword>
<evidence type="ECO:0000259" key="4">
    <source>
        <dbReference type="Pfam" id="PF13649"/>
    </source>
</evidence>
<evidence type="ECO:0000256" key="3">
    <source>
        <dbReference type="ARBA" id="ARBA00022691"/>
    </source>
</evidence>
<dbReference type="Proteomes" id="UP000217182">
    <property type="component" value="Chromosome"/>
</dbReference>
<evidence type="ECO:0000313" key="5">
    <source>
        <dbReference type="EMBL" id="ATA20563.1"/>
    </source>
</evidence>
<dbReference type="Gene3D" id="3.40.50.150">
    <property type="entry name" value="Vaccinia Virus protein VP39"/>
    <property type="match status" value="1"/>
</dbReference>
<dbReference type="CDD" id="cd02440">
    <property type="entry name" value="AdoMet_MTases"/>
    <property type="match status" value="1"/>
</dbReference>
<accession>A0A250B2T7</accession>
<dbReference type="InterPro" id="IPR029063">
    <property type="entry name" value="SAM-dependent_MTases_sf"/>
</dbReference>
<dbReference type="OrthoDB" id="626362at2"/>
<reference evidence="5 6" key="1">
    <citation type="submission" date="2016-01" db="EMBL/GenBank/DDBJ databases">
        <authorList>
            <person name="Oliw E.H."/>
        </authorList>
    </citation>
    <scope>NUCLEOTIDE SEQUENCE [LARGE SCALE GENOMIC DNA]</scope>
    <source>
        <strain evidence="5 6">FRB97</strain>
    </source>
</reference>
<dbReference type="GO" id="GO:0032259">
    <property type="term" value="P:methylation"/>
    <property type="evidence" value="ECO:0007669"/>
    <property type="project" value="UniProtKB-KW"/>
</dbReference>
<keyword evidence="6" id="KW-1185">Reference proteome</keyword>
<dbReference type="EMBL" id="CP014136">
    <property type="protein sequence ID" value="ATA20563.1"/>
    <property type="molecule type" value="Genomic_DNA"/>
</dbReference>
<protein>
    <submittedName>
        <fullName evidence="5">Methyltransferase type 12</fullName>
    </submittedName>
</protein>
<evidence type="ECO:0000256" key="1">
    <source>
        <dbReference type="ARBA" id="ARBA00022603"/>
    </source>
</evidence>
<evidence type="ECO:0000256" key="2">
    <source>
        <dbReference type="ARBA" id="ARBA00022679"/>
    </source>
</evidence>
<dbReference type="SUPFAM" id="SSF53335">
    <property type="entry name" value="S-adenosyl-L-methionine-dependent methyltransferases"/>
    <property type="match status" value="1"/>
</dbReference>
<feature type="domain" description="Methyltransferase" evidence="4">
    <location>
        <begin position="44"/>
        <end position="143"/>
    </location>
</feature>
<dbReference type="Pfam" id="PF13649">
    <property type="entry name" value="Methyltransf_25"/>
    <property type="match status" value="1"/>
</dbReference>
<dbReference type="KEGG" id="gqu:AWC35_15105"/>
<proteinExistence type="predicted"/>
<dbReference type="InterPro" id="IPR041698">
    <property type="entry name" value="Methyltransf_25"/>
</dbReference>
<name>A0A250B2T7_9GAMM</name>
<keyword evidence="1 5" id="KW-0489">Methyltransferase</keyword>
<gene>
    <name evidence="5" type="ORF">AWC35_15105</name>
</gene>
<dbReference type="RefSeq" id="WP_095847150.1">
    <property type="nucleotide sequence ID" value="NZ_CP014136.1"/>
</dbReference>
<evidence type="ECO:0000313" key="6">
    <source>
        <dbReference type="Proteomes" id="UP000217182"/>
    </source>
</evidence>
<sequence length="249" mass="27984">MAFPARELLNNWDAQQSAYIAHREARFASVLDVLAMTFGDDFHVIDIGCGPGSFSLRLLNRFPLARVTAIDLDPLLLKVAEEALSEHRQRIDFIRADIASPACFSAITDKPQAVVSSTAIHWLMPEQQTALYRAIAHVLAAGGIFMNADHQRFDARNPRQQALAEMHDKHTQQQAWQQGTPDWDTWFDDALKYAPLRALHTEREQAFAGRPMPEPTGVNFQLAILQQAGFAEAGTVWQFLDDYVIAGWK</sequence>
<dbReference type="PANTHER" id="PTHR43861:SF1">
    <property type="entry name" value="TRANS-ACONITATE 2-METHYLTRANSFERASE"/>
    <property type="match status" value="1"/>
</dbReference>